<feature type="region of interest" description="Disordered" evidence="1">
    <location>
        <begin position="9"/>
        <end position="50"/>
    </location>
</feature>
<dbReference type="Proteomes" id="UP000765509">
    <property type="component" value="Unassembled WGS sequence"/>
</dbReference>
<accession>A0A9Q3D031</accession>
<dbReference type="AlphaFoldDB" id="A0A9Q3D031"/>
<gene>
    <name evidence="2" type="ORF">O181_033984</name>
</gene>
<dbReference type="EMBL" id="AVOT02012493">
    <property type="protein sequence ID" value="MBW0494269.1"/>
    <property type="molecule type" value="Genomic_DNA"/>
</dbReference>
<reference evidence="2" key="1">
    <citation type="submission" date="2021-03" db="EMBL/GenBank/DDBJ databases">
        <title>Draft genome sequence of rust myrtle Austropuccinia psidii MF-1, a brazilian biotype.</title>
        <authorList>
            <person name="Quecine M.C."/>
            <person name="Pachon D.M.R."/>
            <person name="Bonatelli M.L."/>
            <person name="Correr F.H."/>
            <person name="Franceschini L.M."/>
            <person name="Leite T.F."/>
            <person name="Margarido G.R.A."/>
            <person name="Almeida C.A."/>
            <person name="Ferrarezi J.A."/>
            <person name="Labate C.A."/>
        </authorList>
    </citation>
    <scope>NUCLEOTIDE SEQUENCE</scope>
    <source>
        <strain evidence="2">MF-1</strain>
    </source>
</reference>
<protein>
    <submittedName>
        <fullName evidence="2">Uncharacterized protein</fullName>
    </submittedName>
</protein>
<keyword evidence="3" id="KW-1185">Reference proteome</keyword>
<proteinExistence type="predicted"/>
<evidence type="ECO:0000313" key="2">
    <source>
        <dbReference type="EMBL" id="MBW0494269.1"/>
    </source>
</evidence>
<organism evidence="2 3">
    <name type="scientific">Austropuccinia psidii MF-1</name>
    <dbReference type="NCBI Taxonomy" id="1389203"/>
    <lineage>
        <taxon>Eukaryota</taxon>
        <taxon>Fungi</taxon>
        <taxon>Dikarya</taxon>
        <taxon>Basidiomycota</taxon>
        <taxon>Pucciniomycotina</taxon>
        <taxon>Pucciniomycetes</taxon>
        <taxon>Pucciniales</taxon>
        <taxon>Sphaerophragmiaceae</taxon>
        <taxon>Austropuccinia</taxon>
    </lineage>
</organism>
<comment type="caution">
    <text evidence="2">The sequence shown here is derived from an EMBL/GenBank/DDBJ whole genome shotgun (WGS) entry which is preliminary data.</text>
</comment>
<name>A0A9Q3D031_9BASI</name>
<evidence type="ECO:0000313" key="3">
    <source>
        <dbReference type="Proteomes" id="UP000765509"/>
    </source>
</evidence>
<evidence type="ECO:0000256" key="1">
    <source>
        <dbReference type="SAM" id="MobiDB-lite"/>
    </source>
</evidence>
<sequence length="162" mass="17965">MMLLTAEWWKNNPPPSNQVQKTAPIAGSSHSNIKKQPQAQKKGKGKAPATKSYIQGYRIPTIHQDAMEKRVSDGKNYDGITEKGGSQIKISEIIYDILGGIPNLYIAKNDVKRPISDKNSSIFDNINTNNLSLSQINETLMCFEKGSGTIKTSNNEINFVIR</sequence>